<dbReference type="Pfam" id="PF11747">
    <property type="entry name" value="RebB"/>
    <property type="match status" value="1"/>
</dbReference>
<dbReference type="STRING" id="1121393.SAMN02745216_03155"/>
<reference evidence="2" key="1">
    <citation type="submission" date="2016-11" db="EMBL/GenBank/DDBJ databases">
        <authorList>
            <person name="Varghese N."/>
            <person name="Submissions S."/>
        </authorList>
    </citation>
    <scope>NUCLEOTIDE SEQUENCE [LARGE SCALE GENOMIC DNA]</scope>
    <source>
        <strain evidence="2">DSM 16219</strain>
    </source>
</reference>
<keyword evidence="2" id="KW-1185">Reference proteome</keyword>
<gene>
    <name evidence="1" type="ORF">SAMN02745216_03155</name>
</gene>
<evidence type="ECO:0000313" key="2">
    <source>
        <dbReference type="Proteomes" id="UP000183994"/>
    </source>
</evidence>
<proteinExistence type="predicted"/>
<name>A0A1M6R015_9BACT</name>
<organism evidence="1 2">
    <name type="scientific">Desulfatibacillum alkenivorans DSM 16219</name>
    <dbReference type="NCBI Taxonomy" id="1121393"/>
    <lineage>
        <taxon>Bacteria</taxon>
        <taxon>Pseudomonadati</taxon>
        <taxon>Thermodesulfobacteriota</taxon>
        <taxon>Desulfobacteria</taxon>
        <taxon>Desulfobacterales</taxon>
        <taxon>Desulfatibacillaceae</taxon>
        <taxon>Desulfatibacillum</taxon>
    </lineage>
</organism>
<dbReference type="Proteomes" id="UP000183994">
    <property type="component" value="Unassembled WGS sequence"/>
</dbReference>
<sequence>MSVGMAPSASMSMVYTVMAQTIGMVMHNGAETQHGMQQIAAAATTQTCAMILALGAAGQ</sequence>
<dbReference type="EMBL" id="FQZU01000021">
    <property type="protein sequence ID" value="SHK25822.1"/>
    <property type="molecule type" value="Genomic_DNA"/>
</dbReference>
<dbReference type="InterPro" id="IPR021070">
    <property type="entry name" value="Killing_trait_RebB"/>
</dbReference>
<evidence type="ECO:0000313" key="1">
    <source>
        <dbReference type="EMBL" id="SHK25822.1"/>
    </source>
</evidence>
<accession>A0A1M6R015</accession>
<dbReference type="AlphaFoldDB" id="A0A1M6R015"/>
<protein>
    <submittedName>
        <fullName evidence="1">Killing trait domain-containing protein</fullName>
    </submittedName>
</protein>